<reference evidence="2 3" key="1">
    <citation type="journal article" date="2016" name="Nat. Commun.">
        <title>Thousands of microbial genomes shed light on interconnected biogeochemical processes in an aquifer system.</title>
        <authorList>
            <person name="Anantharaman K."/>
            <person name="Brown C.T."/>
            <person name="Hug L.A."/>
            <person name="Sharon I."/>
            <person name="Castelle C.J."/>
            <person name="Probst A.J."/>
            <person name="Thomas B.C."/>
            <person name="Singh A."/>
            <person name="Wilkins M.J."/>
            <person name="Karaoz U."/>
            <person name="Brodie E.L."/>
            <person name="Williams K.H."/>
            <person name="Hubbard S.S."/>
            <person name="Banfield J.F."/>
        </authorList>
    </citation>
    <scope>NUCLEOTIDE SEQUENCE [LARGE SCALE GENOMIC DNA]</scope>
</reference>
<feature type="region of interest" description="Disordered" evidence="1">
    <location>
        <begin position="31"/>
        <end position="74"/>
    </location>
</feature>
<proteinExistence type="predicted"/>
<organism evidence="2 3">
    <name type="scientific">candidate division WWE3 bacterium RIFOXYA2_FULL_46_9</name>
    <dbReference type="NCBI Taxonomy" id="1802636"/>
    <lineage>
        <taxon>Bacteria</taxon>
        <taxon>Katanobacteria</taxon>
    </lineage>
</organism>
<dbReference type="AlphaFoldDB" id="A0A1F4VZ86"/>
<sequence>MAVPPSKQGGDGERSEAVLPCQAVQCGACEHTPSSAWGSAEARASRGSAAGRSLDAGTGGSHPLPERLPPPDDPVERFETLLVLPGHIHGGGDVEGRETGPVFLFLLRGQIVAIFWNHLLASSVIHRFYRAVVAAGQTRRLFVAGCRVEFRTIPVPNSSQTR</sequence>
<gene>
    <name evidence="2" type="ORF">A2264_01135</name>
</gene>
<evidence type="ECO:0000313" key="3">
    <source>
        <dbReference type="Proteomes" id="UP000176614"/>
    </source>
</evidence>
<evidence type="ECO:0000256" key="1">
    <source>
        <dbReference type="SAM" id="MobiDB-lite"/>
    </source>
</evidence>
<comment type="caution">
    <text evidence="2">The sequence shown here is derived from an EMBL/GenBank/DDBJ whole genome shotgun (WGS) entry which is preliminary data.</text>
</comment>
<accession>A0A1F4VZ86</accession>
<dbReference type="Proteomes" id="UP000176614">
    <property type="component" value="Unassembled WGS sequence"/>
</dbReference>
<protein>
    <submittedName>
        <fullName evidence="2">Uncharacterized protein</fullName>
    </submittedName>
</protein>
<evidence type="ECO:0000313" key="2">
    <source>
        <dbReference type="EMBL" id="OGC62489.1"/>
    </source>
</evidence>
<dbReference type="EMBL" id="MEVT01000017">
    <property type="protein sequence ID" value="OGC62489.1"/>
    <property type="molecule type" value="Genomic_DNA"/>
</dbReference>
<feature type="compositionally biased region" description="Low complexity" evidence="1">
    <location>
        <begin position="34"/>
        <end position="53"/>
    </location>
</feature>
<name>A0A1F4VZ86_UNCKA</name>